<evidence type="ECO:0000259" key="2">
    <source>
        <dbReference type="Pfam" id="PF00561"/>
    </source>
</evidence>
<feature type="domain" description="AB hydrolase-1" evidence="2">
    <location>
        <begin position="22"/>
        <end position="263"/>
    </location>
</feature>
<keyword evidence="4" id="KW-1185">Reference proteome</keyword>
<dbReference type="Gene3D" id="3.40.50.1820">
    <property type="entry name" value="alpha/beta hydrolase"/>
    <property type="match status" value="1"/>
</dbReference>
<dbReference type="PANTHER" id="PTHR43798">
    <property type="entry name" value="MONOACYLGLYCEROL LIPASE"/>
    <property type="match status" value="1"/>
</dbReference>
<sequence>MQFVTAKDGVKLAYDDRGAGTPLLCLPGLTRNMEDFEPVVDRFADHARIIRMDFRGRGASDHGDPATYAIPQEAEDVLTLLDHLGLGRVAILGTSRGGLVAMMLAATAKQRLSGVILNDIGPEIMPEGLAMIMDYIGRPSRFRTLEEAAAAFPTYFAESFQNVPAATWADFARRLYTQGDGKLDLRYDPRLRDAVAASFDPEAPAVDLWPLFDAFEGLPLGLVRGAHSNILSADTAAEMRRRRPDMAFVELGDRGHVPFLDEPGAVRVIETVLEQVA</sequence>
<evidence type="ECO:0000256" key="1">
    <source>
        <dbReference type="ARBA" id="ARBA00022801"/>
    </source>
</evidence>
<proteinExistence type="predicted"/>
<protein>
    <submittedName>
        <fullName evidence="3">Alpha/beta hydrolase</fullName>
    </submittedName>
</protein>
<dbReference type="InterPro" id="IPR029058">
    <property type="entry name" value="AB_hydrolase_fold"/>
</dbReference>
<dbReference type="SUPFAM" id="SSF53474">
    <property type="entry name" value="alpha/beta-Hydrolases"/>
    <property type="match status" value="1"/>
</dbReference>
<dbReference type="EMBL" id="BAABHW010000005">
    <property type="protein sequence ID" value="GAA5079272.1"/>
    <property type="molecule type" value="Genomic_DNA"/>
</dbReference>
<name>A0ABP9LIN2_9RHOB</name>
<dbReference type="InterPro" id="IPR000073">
    <property type="entry name" value="AB_hydrolase_1"/>
</dbReference>
<evidence type="ECO:0000313" key="3">
    <source>
        <dbReference type="EMBL" id="GAA5079272.1"/>
    </source>
</evidence>
<dbReference type="PANTHER" id="PTHR43798:SF31">
    <property type="entry name" value="AB HYDROLASE SUPERFAMILY PROTEIN YCLE"/>
    <property type="match status" value="1"/>
</dbReference>
<accession>A0ABP9LIN2</accession>
<evidence type="ECO:0000313" key="4">
    <source>
        <dbReference type="Proteomes" id="UP001499910"/>
    </source>
</evidence>
<dbReference type="Proteomes" id="UP001499910">
    <property type="component" value="Unassembled WGS sequence"/>
</dbReference>
<comment type="caution">
    <text evidence="3">The sequence shown here is derived from an EMBL/GenBank/DDBJ whole genome shotgun (WGS) entry which is preliminary data.</text>
</comment>
<dbReference type="Pfam" id="PF00561">
    <property type="entry name" value="Abhydrolase_1"/>
    <property type="match status" value="1"/>
</dbReference>
<keyword evidence="1 3" id="KW-0378">Hydrolase</keyword>
<dbReference type="GO" id="GO:0016787">
    <property type="term" value="F:hydrolase activity"/>
    <property type="evidence" value="ECO:0007669"/>
    <property type="project" value="UniProtKB-KW"/>
</dbReference>
<reference evidence="4" key="1">
    <citation type="journal article" date="2019" name="Int. J. Syst. Evol. Microbiol.">
        <title>The Global Catalogue of Microorganisms (GCM) 10K type strain sequencing project: providing services to taxonomists for standard genome sequencing and annotation.</title>
        <authorList>
            <consortium name="The Broad Institute Genomics Platform"/>
            <consortium name="The Broad Institute Genome Sequencing Center for Infectious Disease"/>
            <person name="Wu L."/>
            <person name="Ma J."/>
        </authorList>
    </citation>
    <scope>NUCLEOTIDE SEQUENCE [LARGE SCALE GENOMIC DNA]</scope>
    <source>
        <strain evidence="4">JCM 18015</strain>
    </source>
</reference>
<dbReference type="InterPro" id="IPR050266">
    <property type="entry name" value="AB_hydrolase_sf"/>
</dbReference>
<organism evidence="3 4">
    <name type="scientific">[Roseibacterium] beibuensis</name>
    <dbReference type="NCBI Taxonomy" id="1193142"/>
    <lineage>
        <taxon>Bacteria</taxon>
        <taxon>Pseudomonadati</taxon>
        <taxon>Pseudomonadota</taxon>
        <taxon>Alphaproteobacteria</taxon>
        <taxon>Rhodobacterales</taxon>
        <taxon>Roseobacteraceae</taxon>
        <taxon>Roseicyclus</taxon>
    </lineage>
</organism>
<gene>
    <name evidence="3" type="ORF">GCM10023209_31300</name>
</gene>